<keyword evidence="1" id="KW-1133">Transmembrane helix</keyword>
<feature type="transmembrane region" description="Helical" evidence="1">
    <location>
        <begin position="94"/>
        <end position="117"/>
    </location>
</feature>
<sequence>MQSQQLPPSQDSSPQPGRLLRPQEALAWLTAAGLYTVFAVCKIIDRLLRHQLPGITYFVTPIVLIFALHTWWRVQRGEKVGDPLVALDALSDRFLKTFFFIFIHLFFIGSVAMMIIVAQSARFSAWMQFSVLCMFGANIIVGTLLGQHWRRKLKGM</sequence>
<protein>
    <submittedName>
        <fullName evidence="2">Fe2+ transport system protein B</fullName>
    </submittedName>
</protein>
<evidence type="ECO:0000313" key="3">
    <source>
        <dbReference type="Proteomes" id="UP000520814"/>
    </source>
</evidence>
<keyword evidence="1" id="KW-0812">Transmembrane</keyword>
<accession>A0A7W9SUY9</accession>
<keyword evidence="1" id="KW-0472">Membrane</keyword>
<dbReference type="EMBL" id="JACHGW010000004">
    <property type="protein sequence ID" value="MBB6052838.1"/>
    <property type="molecule type" value="Genomic_DNA"/>
</dbReference>
<evidence type="ECO:0000256" key="1">
    <source>
        <dbReference type="SAM" id="Phobius"/>
    </source>
</evidence>
<keyword evidence="3" id="KW-1185">Reference proteome</keyword>
<proteinExistence type="predicted"/>
<feature type="transmembrane region" description="Helical" evidence="1">
    <location>
        <begin position="129"/>
        <end position="149"/>
    </location>
</feature>
<reference evidence="2 3" key="1">
    <citation type="submission" date="2020-08" db="EMBL/GenBank/DDBJ databases">
        <title>Genomic Encyclopedia of Type Strains, Phase IV (KMG-IV): sequencing the most valuable type-strain genomes for metagenomic binning, comparative biology and taxonomic classification.</title>
        <authorList>
            <person name="Goeker M."/>
        </authorList>
    </citation>
    <scope>NUCLEOTIDE SEQUENCE [LARGE SCALE GENOMIC DNA]</scope>
    <source>
        <strain evidence="2 3">DSM 23562</strain>
    </source>
</reference>
<dbReference type="Proteomes" id="UP000520814">
    <property type="component" value="Unassembled WGS sequence"/>
</dbReference>
<evidence type="ECO:0000313" key="2">
    <source>
        <dbReference type="EMBL" id="MBB6052838.1"/>
    </source>
</evidence>
<dbReference type="AlphaFoldDB" id="A0A7W9SUY9"/>
<feature type="transmembrane region" description="Helical" evidence="1">
    <location>
        <begin position="25"/>
        <end position="44"/>
    </location>
</feature>
<gene>
    <name evidence="2" type="ORF">HNQ39_004659</name>
</gene>
<organism evidence="2 3">
    <name type="scientific">Armatimonas rosea</name>
    <dbReference type="NCBI Taxonomy" id="685828"/>
    <lineage>
        <taxon>Bacteria</taxon>
        <taxon>Bacillati</taxon>
        <taxon>Armatimonadota</taxon>
        <taxon>Armatimonadia</taxon>
        <taxon>Armatimonadales</taxon>
        <taxon>Armatimonadaceae</taxon>
        <taxon>Armatimonas</taxon>
    </lineage>
</organism>
<name>A0A7W9SUY9_ARMRO</name>
<comment type="caution">
    <text evidence="2">The sequence shown here is derived from an EMBL/GenBank/DDBJ whole genome shotgun (WGS) entry which is preliminary data.</text>
</comment>
<feature type="transmembrane region" description="Helical" evidence="1">
    <location>
        <begin position="56"/>
        <end position="74"/>
    </location>
</feature>